<proteinExistence type="predicted"/>
<evidence type="ECO:0000313" key="2">
    <source>
        <dbReference type="EMBL" id="SDP70009.1"/>
    </source>
</evidence>
<feature type="compositionally biased region" description="Pro residues" evidence="1">
    <location>
        <begin position="1"/>
        <end position="20"/>
    </location>
</feature>
<dbReference type="OrthoDB" id="2942966at2"/>
<dbReference type="AlphaFoldDB" id="A0A1H0UUR8"/>
<accession>A0A1H0UUR8</accession>
<dbReference type="Pfam" id="PF14179">
    <property type="entry name" value="YppG"/>
    <property type="match status" value="1"/>
</dbReference>
<evidence type="ECO:0000313" key="3">
    <source>
        <dbReference type="Proteomes" id="UP000199159"/>
    </source>
</evidence>
<dbReference type="InterPro" id="IPR025555">
    <property type="entry name" value="YppG"/>
</dbReference>
<gene>
    <name evidence="2" type="ORF">SAMN05216565_105189</name>
</gene>
<evidence type="ECO:0000256" key="1">
    <source>
        <dbReference type="SAM" id="MobiDB-lite"/>
    </source>
</evidence>
<reference evidence="3" key="1">
    <citation type="submission" date="2016-10" db="EMBL/GenBank/DDBJ databases">
        <authorList>
            <person name="Varghese N."/>
            <person name="Submissions S."/>
        </authorList>
    </citation>
    <scope>NUCLEOTIDE SEQUENCE [LARGE SCALE GENOMIC DNA]</scope>
    <source>
        <strain evidence="3">IBRC-M10078</strain>
    </source>
</reference>
<organism evidence="2 3">
    <name type="scientific">Litchfieldia salsa</name>
    <dbReference type="NCBI Taxonomy" id="930152"/>
    <lineage>
        <taxon>Bacteria</taxon>
        <taxon>Bacillati</taxon>
        <taxon>Bacillota</taxon>
        <taxon>Bacilli</taxon>
        <taxon>Bacillales</taxon>
        <taxon>Bacillaceae</taxon>
        <taxon>Litchfieldia</taxon>
    </lineage>
</organism>
<feature type="region of interest" description="Disordered" evidence="1">
    <location>
        <begin position="1"/>
        <end position="38"/>
    </location>
</feature>
<keyword evidence="3" id="KW-1185">Reference proteome</keyword>
<feature type="compositionally biased region" description="Low complexity" evidence="1">
    <location>
        <begin position="21"/>
        <end position="30"/>
    </location>
</feature>
<protein>
    <submittedName>
        <fullName evidence="2">YppG-like protein</fullName>
    </submittedName>
</protein>
<name>A0A1H0UUR8_9BACI</name>
<dbReference type="RefSeq" id="WP_090854533.1">
    <property type="nucleotide sequence ID" value="NZ_FNJU01000005.1"/>
</dbReference>
<sequence length="74" mass="8398">MFPPNRFGPPRQRPPFPPPNNVGQNPQQNPLNYFKKPDGHWDIDKISGSIGQMNKLVGQVSPMVKQLNGFMKKL</sequence>
<dbReference type="EMBL" id="FNJU01000005">
    <property type="protein sequence ID" value="SDP70009.1"/>
    <property type="molecule type" value="Genomic_DNA"/>
</dbReference>
<dbReference type="Proteomes" id="UP000199159">
    <property type="component" value="Unassembled WGS sequence"/>
</dbReference>